<feature type="domain" description="Flavodoxin-like fold" evidence="7">
    <location>
        <begin position="1"/>
        <end position="200"/>
    </location>
</feature>
<dbReference type="InterPro" id="IPR003680">
    <property type="entry name" value="Flavodoxin_fold"/>
</dbReference>
<dbReference type="EC" id="1.7.1.17" evidence="6"/>
<evidence type="ECO:0000313" key="9">
    <source>
        <dbReference type="EMBL" id="RRR21593.1"/>
    </source>
</evidence>
<dbReference type="InterPro" id="IPR023048">
    <property type="entry name" value="NADH:quinone_OxRdtase_FMN_depd"/>
</dbReference>
<evidence type="ECO:0000313" key="10">
    <source>
        <dbReference type="Proteomes" id="UP000254236"/>
    </source>
</evidence>
<evidence type="ECO:0000313" key="11">
    <source>
        <dbReference type="Proteomes" id="UP000282185"/>
    </source>
</evidence>
<evidence type="ECO:0000256" key="2">
    <source>
        <dbReference type="ARBA" id="ARBA00022643"/>
    </source>
</evidence>
<dbReference type="PANTHER" id="PTHR43741:SF7">
    <property type="entry name" value="FMN-DEPENDENT NADH:QUINONE OXIDOREDUCTASE"/>
    <property type="match status" value="1"/>
</dbReference>
<dbReference type="GO" id="GO:0016652">
    <property type="term" value="F:oxidoreductase activity, acting on NAD(P)H as acceptor"/>
    <property type="evidence" value="ECO:0007669"/>
    <property type="project" value="UniProtKB-UniRule"/>
</dbReference>
<keyword evidence="1 6" id="KW-0285">Flavoprotein</keyword>
<dbReference type="KEGG" id="bsau:DWV08_04295"/>
<dbReference type="GO" id="GO:0010181">
    <property type="term" value="F:FMN binding"/>
    <property type="evidence" value="ECO:0007669"/>
    <property type="project" value="UniProtKB-UniRule"/>
</dbReference>
<dbReference type="GO" id="GO:0009055">
    <property type="term" value="F:electron transfer activity"/>
    <property type="evidence" value="ECO:0007669"/>
    <property type="project" value="UniProtKB-UniRule"/>
</dbReference>
<dbReference type="AlphaFoldDB" id="A0A345YLV7"/>
<feature type="binding site" evidence="6">
    <location>
        <begin position="16"/>
        <end position="18"/>
    </location>
    <ligand>
        <name>FMN</name>
        <dbReference type="ChEBI" id="CHEBI:58210"/>
    </ligand>
</feature>
<dbReference type="PANTHER" id="PTHR43741">
    <property type="entry name" value="FMN-DEPENDENT NADH-AZOREDUCTASE 1"/>
    <property type="match status" value="1"/>
</dbReference>
<keyword evidence="2 6" id="KW-0288">FMN</keyword>
<comment type="catalytic activity">
    <reaction evidence="6">
        <text>2 a quinone + NADH + H(+) = 2 a 1,4-benzosemiquinone + NAD(+)</text>
        <dbReference type="Rhea" id="RHEA:65952"/>
        <dbReference type="ChEBI" id="CHEBI:15378"/>
        <dbReference type="ChEBI" id="CHEBI:57540"/>
        <dbReference type="ChEBI" id="CHEBI:57945"/>
        <dbReference type="ChEBI" id="CHEBI:132124"/>
        <dbReference type="ChEBI" id="CHEBI:134225"/>
    </reaction>
</comment>
<dbReference type="Gene3D" id="3.40.50.360">
    <property type="match status" value="1"/>
</dbReference>
<keyword evidence="4 6" id="KW-0520">NAD</keyword>
<dbReference type="HAMAP" id="MF_01216">
    <property type="entry name" value="Azoreductase_type1"/>
    <property type="match status" value="1"/>
</dbReference>
<evidence type="ECO:0000256" key="1">
    <source>
        <dbReference type="ARBA" id="ARBA00022630"/>
    </source>
</evidence>
<comment type="function">
    <text evidence="6">Also exhibits azoreductase activity. Catalyzes the reductive cleavage of the azo bond in aromatic azo compounds to the corresponding amines.</text>
</comment>
<reference evidence="9 11" key="2">
    <citation type="submission" date="2018-08" db="EMBL/GenBank/DDBJ databases">
        <title>Brachybacterium saurashtrense DSM 23186.</title>
        <authorList>
            <person name="Li Y."/>
        </authorList>
    </citation>
    <scope>NUCLEOTIDE SEQUENCE [LARGE SCALE GENOMIC DNA]</scope>
    <source>
        <strain evidence="9 11">DSM 23186</strain>
    </source>
</reference>
<organism evidence="9 11">
    <name type="scientific">Brachybacterium saurashtrense</name>
    <dbReference type="NCBI Taxonomy" id="556288"/>
    <lineage>
        <taxon>Bacteria</taxon>
        <taxon>Bacillati</taxon>
        <taxon>Actinomycetota</taxon>
        <taxon>Actinomycetes</taxon>
        <taxon>Micrococcales</taxon>
        <taxon>Dermabacteraceae</taxon>
        <taxon>Brachybacterium</taxon>
    </lineage>
</organism>
<comment type="similarity">
    <text evidence="6">Belongs to the azoreductase type 1 family.</text>
</comment>
<comment type="catalytic activity">
    <reaction evidence="5">
        <text>N,N-dimethyl-1,4-phenylenediamine + anthranilate + 2 NAD(+) = 2-(4-dimethylaminophenyl)diazenylbenzoate + 2 NADH + 2 H(+)</text>
        <dbReference type="Rhea" id="RHEA:55872"/>
        <dbReference type="ChEBI" id="CHEBI:15378"/>
        <dbReference type="ChEBI" id="CHEBI:15783"/>
        <dbReference type="ChEBI" id="CHEBI:16567"/>
        <dbReference type="ChEBI" id="CHEBI:57540"/>
        <dbReference type="ChEBI" id="CHEBI:57945"/>
        <dbReference type="ChEBI" id="CHEBI:71579"/>
        <dbReference type="EC" id="1.7.1.17"/>
    </reaction>
    <physiologicalReaction direction="right-to-left" evidence="5">
        <dbReference type="Rhea" id="RHEA:55874"/>
    </physiologicalReaction>
</comment>
<reference evidence="8 10" key="1">
    <citation type="submission" date="2018-07" db="EMBL/GenBank/DDBJ databases">
        <title>Brachybacterium saurashtrense DSM 23186 genome sequence.</title>
        <authorList>
            <person name="Guo L."/>
        </authorList>
    </citation>
    <scope>NUCLEOTIDE SEQUENCE [LARGE SCALE GENOMIC DNA]</scope>
    <source>
        <strain evidence="8 10">DSM 23186</strain>
    </source>
</reference>
<dbReference type="Pfam" id="PF02525">
    <property type="entry name" value="Flavodoxin_2"/>
    <property type="match status" value="1"/>
</dbReference>
<protein>
    <recommendedName>
        <fullName evidence="6">FMN dependent NADH:quinone oxidoreductase</fullName>
        <ecNumber evidence="6">1.6.5.-</ecNumber>
    </recommendedName>
    <alternativeName>
        <fullName evidence="6">Azo-dye reductase</fullName>
    </alternativeName>
    <alternativeName>
        <fullName evidence="6">FMN-dependent NADH-azo compound oxidoreductase</fullName>
    </alternativeName>
    <alternativeName>
        <fullName evidence="6">FMN-dependent NADH-azoreductase</fullName>
        <ecNumber evidence="6">1.7.1.17</ecNumber>
    </alternativeName>
</protein>
<keyword evidence="10" id="KW-1185">Reference proteome</keyword>
<dbReference type="Proteomes" id="UP000282185">
    <property type="component" value="Unassembled WGS sequence"/>
</dbReference>
<evidence type="ECO:0000256" key="6">
    <source>
        <dbReference type="HAMAP-Rule" id="MF_01216"/>
    </source>
</evidence>
<sequence>MRALIIRAHPLDPSKSRSMTMADAFVEELAAHRPDTVVDDVRLYETAVPEIDLDMMTGWERLRAGEHFSHLTGAQQNKLALFDQYTKQFQSADLVVIANPLWNLSVPTRLKAWIDTICRAGVTFRYTAEGEAEGLVTDKTVVHLQASGGHFGQQDPASLYIAGMFQFLGCTTHTLAAEGMDHEPDRAGEIMEEALRRVRELARSL</sequence>
<dbReference type="EMBL" id="QSWH01000006">
    <property type="protein sequence ID" value="RRR21593.1"/>
    <property type="molecule type" value="Genomic_DNA"/>
</dbReference>
<accession>A0A345YLV7</accession>
<proteinExistence type="inferred from homology"/>
<gene>
    <name evidence="6" type="primary">azoR</name>
    <name evidence="8" type="ORF">DWV08_04295</name>
    <name evidence="9" type="ORF">DXU92_12870</name>
</gene>
<dbReference type="Proteomes" id="UP000254236">
    <property type="component" value="Chromosome"/>
</dbReference>
<evidence type="ECO:0000313" key="8">
    <source>
        <dbReference type="EMBL" id="AXK44909.1"/>
    </source>
</evidence>
<evidence type="ECO:0000256" key="3">
    <source>
        <dbReference type="ARBA" id="ARBA00023002"/>
    </source>
</evidence>
<name>A0A345YLV7_9MICO</name>
<comment type="cofactor">
    <cofactor evidence="6">
        <name>FMN</name>
        <dbReference type="ChEBI" id="CHEBI:58210"/>
    </cofactor>
    <text evidence="6">Binds 1 FMN per subunit.</text>
</comment>
<comment type="subunit">
    <text evidence="6">Homodimer.</text>
</comment>
<dbReference type="InterPro" id="IPR050104">
    <property type="entry name" value="FMN-dep_NADH:Q_OxRdtase_AzoR1"/>
</dbReference>
<dbReference type="GO" id="GO:0016655">
    <property type="term" value="F:oxidoreductase activity, acting on NAD(P)H, quinone or similar compound as acceptor"/>
    <property type="evidence" value="ECO:0007669"/>
    <property type="project" value="InterPro"/>
</dbReference>
<keyword evidence="3 6" id="KW-0560">Oxidoreductase</keyword>
<dbReference type="InterPro" id="IPR029039">
    <property type="entry name" value="Flavoprotein-like_sf"/>
</dbReference>
<dbReference type="EC" id="1.6.5.-" evidence="6"/>
<dbReference type="RefSeq" id="WP_115412661.1">
    <property type="nucleotide sequence ID" value="NZ_CP031356.1"/>
</dbReference>
<dbReference type="OrthoDB" id="9805013at2"/>
<comment type="caution">
    <text evidence="6">Lacks conserved residue(s) required for the propagation of feature annotation.</text>
</comment>
<comment type="function">
    <text evidence="6">Quinone reductase that provides resistance to thiol-specific stress caused by electrophilic quinones.</text>
</comment>
<dbReference type="EMBL" id="CP031356">
    <property type="protein sequence ID" value="AXK44909.1"/>
    <property type="molecule type" value="Genomic_DNA"/>
</dbReference>
<dbReference type="SUPFAM" id="SSF52218">
    <property type="entry name" value="Flavoproteins"/>
    <property type="match status" value="1"/>
</dbReference>
<evidence type="ECO:0000256" key="5">
    <source>
        <dbReference type="ARBA" id="ARBA00048542"/>
    </source>
</evidence>
<evidence type="ECO:0000259" key="7">
    <source>
        <dbReference type="Pfam" id="PF02525"/>
    </source>
</evidence>
<evidence type="ECO:0000256" key="4">
    <source>
        <dbReference type="ARBA" id="ARBA00023027"/>
    </source>
</evidence>